<dbReference type="PANTHER" id="PTHR23519:SF1">
    <property type="entry name" value="AUTOPHAGY-RELATED PROTEIN 22"/>
    <property type="match status" value="1"/>
</dbReference>
<dbReference type="PANTHER" id="PTHR23519">
    <property type="entry name" value="AUTOPHAGY-RELATED PROTEIN 22"/>
    <property type="match status" value="1"/>
</dbReference>
<dbReference type="SUPFAM" id="SSF103473">
    <property type="entry name" value="MFS general substrate transporter"/>
    <property type="match status" value="1"/>
</dbReference>
<sequence>VKNYKRTIFSWSIYDFANQPFTTIILTFIYSTFFVDFIALDGESGAIMWGRAVAISSIFIALLSPIMGAIADYGGYRKIFLIFWTWICIIFSYLLYYPQQGDIFYSLLFFCIANIGFEMGGVFLNSYLPSIAPKEKIGRISGYGWSFGYAGGLIALCIAFLLFIQP</sequence>
<keyword evidence="4 6" id="KW-1133">Transmembrane helix</keyword>
<feature type="transmembrane region" description="Helical" evidence="6">
    <location>
        <begin position="21"/>
        <end position="40"/>
    </location>
</feature>
<reference evidence="8" key="1">
    <citation type="submission" date="2018-05" db="EMBL/GenBank/DDBJ databases">
        <authorList>
            <person name="Lanie J.A."/>
            <person name="Ng W.-L."/>
            <person name="Kazmierczak K.M."/>
            <person name="Andrzejewski T.M."/>
            <person name="Davidsen T.M."/>
            <person name="Wayne K.J."/>
            <person name="Tettelin H."/>
            <person name="Glass J.I."/>
            <person name="Rusch D."/>
            <person name="Podicherti R."/>
            <person name="Tsui H.-C.T."/>
            <person name="Winkler M.E."/>
        </authorList>
    </citation>
    <scope>NUCLEOTIDE SEQUENCE</scope>
</reference>
<evidence type="ECO:0000256" key="2">
    <source>
        <dbReference type="ARBA" id="ARBA00022448"/>
    </source>
</evidence>
<feature type="domain" description="Major facilitator superfamily (MFS) profile" evidence="7">
    <location>
        <begin position="1"/>
        <end position="166"/>
    </location>
</feature>
<evidence type="ECO:0000313" key="8">
    <source>
        <dbReference type="EMBL" id="SVC30794.1"/>
    </source>
</evidence>
<dbReference type="Pfam" id="PF11700">
    <property type="entry name" value="ATG22"/>
    <property type="match status" value="1"/>
</dbReference>
<gene>
    <name evidence="8" type="ORF">METZ01_LOCUS283648</name>
</gene>
<name>A0A382L1C5_9ZZZZ</name>
<evidence type="ECO:0000256" key="3">
    <source>
        <dbReference type="ARBA" id="ARBA00022692"/>
    </source>
</evidence>
<dbReference type="InterPro" id="IPR036259">
    <property type="entry name" value="MFS_trans_sf"/>
</dbReference>
<dbReference type="InterPro" id="IPR020846">
    <property type="entry name" value="MFS_dom"/>
</dbReference>
<dbReference type="InterPro" id="IPR050495">
    <property type="entry name" value="ATG22/LtaA_families"/>
</dbReference>
<organism evidence="8">
    <name type="scientific">marine metagenome</name>
    <dbReference type="NCBI Taxonomy" id="408172"/>
    <lineage>
        <taxon>unclassified sequences</taxon>
        <taxon>metagenomes</taxon>
        <taxon>ecological metagenomes</taxon>
    </lineage>
</organism>
<dbReference type="GO" id="GO:0012505">
    <property type="term" value="C:endomembrane system"/>
    <property type="evidence" value="ECO:0007669"/>
    <property type="project" value="UniProtKB-SubCell"/>
</dbReference>
<evidence type="ECO:0000256" key="4">
    <source>
        <dbReference type="ARBA" id="ARBA00022989"/>
    </source>
</evidence>
<dbReference type="PROSITE" id="PS50850">
    <property type="entry name" value="MFS"/>
    <property type="match status" value="1"/>
</dbReference>
<evidence type="ECO:0000256" key="5">
    <source>
        <dbReference type="ARBA" id="ARBA00023136"/>
    </source>
</evidence>
<dbReference type="AlphaFoldDB" id="A0A382L1C5"/>
<feature type="non-terminal residue" evidence="8">
    <location>
        <position position="166"/>
    </location>
</feature>
<dbReference type="InterPro" id="IPR024671">
    <property type="entry name" value="Atg22-like"/>
</dbReference>
<dbReference type="Gene3D" id="1.20.1250.20">
    <property type="entry name" value="MFS general substrate transporter like domains"/>
    <property type="match status" value="1"/>
</dbReference>
<proteinExistence type="predicted"/>
<feature type="transmembrane region" description="Helical" evidence="6">
    <location>
        <begin position="79"/>
        <end position="97"/>
    </location>
</feature>
<comment type="subcellular location">
    <subcellularLocation>
        <location evidence="1">Endomembrane system</location>
        <topology evidence="1">Multi-pass membrane protein</topology>
    </subcellularLocation>
</comment>
<feature type="non-terminal residue" evidence="8">
    <location>
        <position position="1"/>
    </location>
</feature>
<keyword evidence="3 6" id="KW-0812">Transmembrane</keyword>
<keyword evidence="5 6" id="KW-0472">Membrane</keyword>
<feature type="transmembrane region" description="Helical" evidence="6">
    <location>
        <begin position="140"/>
        <end position="164"/>
    </location>
</feature>
<evidence type="ECO:0000256" key="6">
    <source>
        <dbReference type="SAM" id="Phobius"/>
    </source>
</evidence>
<keyword evidence="2" id="KW-0813">Transport</keyword>
<feature type="transmembrane region" description="Helical" evidence="6">
    <location>
        <begin position="46"/>
        <end position="67"/>
    </location>
</feature>
<feature type="transmembrane region" description="Helical" evidence="6">
    <location>
        <begin position="103"/>
        <end position="128"/>
    </location>
</feature>
<protein>
    <recommendedName>
        <fullName evidence="7">Major facilitator superfamily (MFS) profile domain-containing protein</fullName>
    </recommendedName>
</protein>
<accession>A0A382L1C5</accession>
<dbReference type="GO" id="GO:0022857">
    <property type="term" value="F:transmembrane transporter activity"/>
    <property type="evidence" value="ECO:0007669"/>
    <property type="project" value="InterPro"/>
</dbReference>
<evidence type="ECO:0000259" key="7">
    <source>
        <dbReference type="PROSITE" id="PS50850"/>
    </source>
</evidence>
<dbReference type="EMBL" id="UINC01084289">
    <property type="protein sequence ID" value="SVC30794.1"/>
    <property type="molecule type" value="Genomic_DNA"/>
</dbReference>
<evidence type="ECO:0000256" key="1">
    <source>
        <dbReference type="ARBA" id="ARBA00004127"/>
    </source>
</evidence>